<evidence type="ECO:0000313" key="1">
    <source>
        <dbReference type="EMBL" id="TGZ37829.1"/>
    </source>
</evidence>
<gene>
    <name evidence="1" type="ORF">DBV15_04795</name>
</gene>
<proteinExistence type="predicted"/>
<organism evidence="1 2">
    <name type="scientific">Temnothorax longispinosus</name>
    <dbReference type="NCBI Taxonomy" id="300112"/>
    <lineage>
        <taxon>Eukaryota</taxon>
        <taxon>Metazoa</taxon>
        <taxon>Ecdysozoa</taxon>
        <taxon>Arthropoda</taxon>
        <taxon>Hexapoda</taxon>
        <taxon>Insecta</taxon>
        <taxon>Pterygota</taxon>
        <taxon>Neoptera</taxon>
        <taxon>Endopterygota</taxon>
        <taxon>Hymenoptera</taxon>
        <taxon>Apocrita</taxon>
        <taxon>Aculeata</taxon>
        <taxon>Formicoidea</taxon>
        <taxon>Formicidae</taxon>
        <taxon>Myrmicinae</taxon>
        <taxon>Temnothorax</taxon>
    </lineage>
</organism>
<comment type="caution">
    <text evidence="1">The sequence shown here is derived from an EMBL/GenBank/DDBJ whole genome shotgun (WGS) entry which is preliminary data.</text>
</comment>
<dbReference type="AlphaFoldDB" id="A0A4S2JSR6"/>
<dbReference type="Proteomes" id="UP000310200">
    <property type="component" value="Unassembled WGS sequence"/>
</dbReference>
<protein>
    <submittedName>
        <fullName evidence="1">Uncharacterized protein</fullName>
    </submittedName>
</protein>
<sequence>MRVHPDVASVCVNSAARAYSQRLIRGKEREREKGRVGERAFIPRLEARKDHPDYTVHTTGRAHREQFKGERSKRSVFTPSLLQTRNFHCPPCPSACAATIANNQLER</sequence>
<dbReference type="EMBL" id="QBLH01003506">
    <property type="protein sequence ID" value="TGZ37829.1"/>
    <property type="molecule type" value="Genomic_DNA"/>
</dbReference>
<accession>A0A4S2JSR6</accession>
<keyword evidence="2" id="KW-1185">Reference proteome</keyword>
<reference evidence="1 2" key="1">
    <citation type="journal article" date="2019" name="Philos. Trans. R. Soc. Lond., B, Biol. Sci.">
        <title>Ant behaviour and brain gene expression of defending hosts depend on the ecological success of the intruding social parasite.</title>
        <authorList>
            <person name="Kaur R."/>
            <person name="Stoldt M."/>
            <person name="Jongepier E."/>
            <person name="Feldmeyer B."/>
            <person name="Menzel F."/>
            <person name="Bornberg-Bauer E."/>
            <person name="Foitzik S."/>
        </authorList>
    </citation>
    <scope>NUCLEOTIDE SEQUENCE [LARGE SCALE GENOMIC DNA]</scope>
    <source>
        <tissue evidence="1">Whole body</tissue>
    </source>
</reference>
<evidence type="ECO:0000313" key="2">
    <source>
        <dbReference type="Proteomes" id="UP000310200"/>
    </source>
</evidence>
<name>A0A4S2JSR6_9HYME</name>